<dbReference type="AlphaFoldDB" id="A0A1U7J610"/>
<protein>
    <submittedName>
        <fullName evidence="1">Uncharacterized protein</fullName>
    </submittedName>
</protein>
<evidence type="ECO:0000313" key="1">
    <source>
        <dbReference type="EMBL" id="OKH48325.1"/>
    </source>
</evidence>
<sequence length="86" mass="9499">MTVVGGRAPSAYLQQLQTHKHVQLDDESMDDIPQSHAIPPKYLHTDNLKGFLVTHQQTLLKRIEAAIGKLILFAEEVAKPEAAEVG</sequence>
<evidence type="ECO:0000313" key="2">
    <source>
        <dbReference type="Proteomes" id="UP000185557"/>
    </source>
</evidence>
<gene>
    <name evidence="1" type="ORF">NIES30_09825</name>
</gene>
<reference evidence="1 2" key="1">
    <citation type="submission" date="2016-11" db="EMBL/GenBank/DDBJ databases">
        <title>Draft Genome Sequences of Nine Cyanobacterial Strains from Diverse Habitats.</title>
        <authorList>
            <person name="Zhu T."/>
            <person name="Hou S."/>
            <person name="Lu X."/>
            <person name="Hess W.R."/>
        </authorList>
    </citation>
    <scope>NUCLEOTIDE SEQUENCE [LARGE SCALE GENOMIC DNA]</scope>
    <source>
        <strain evidence="1 2">NIES-30</strain>
    </source>
</reference>
<proteinExistence type="predicted"/>
<comment type="caution">
    <text evidence="1">The sequence shown here is derived from an EMBL/GenBank/DDBJ whole genome shotgun (WGS) entry which is preliminary data.</text>
</comment>
<dbReference type="Proteomes" id="UP000185557">
    <property type="component" value="Unassembled WGS sequence"/>
</dbReference>
<accession>A0A1U7J610</accession>
<keyword evidence="2" id="KW-1185">Reference proteome</keyword>
<organism evidence="1 2">
    <name type="scientific">Phormidium tenue NIES-30</name>
    <dbReference type="NCBI Taxonomy" id="549789"/>
    <lineage>
        <taxon>Bacteria</taxon>
        <taxon>Bacillati</taxon>
        <taxon>Cyanobacteriota</taxon>
        <taxon>Cyanophyceae</taxon>
        <taxon>Oscillatoriophycideae</taxon>
        <taxon>Oscillatoriales</taxon>
        <taxon>Oscillatoriaceae</taxon>
        <taxon>Phormidium</taxon>
    </lineage>
</organism>
<name>A0A1U7J610_9CYAN</name>
<dbReference type="EMBL" id="MRCG01000006">
    <property type="protein sequence ID" value="OKH48325.1"/>
    <property type="molecule type" value="Genomic_DNA"/>
</dbReference>